<evidence type="ECO:0000313" key="1">
    <source>
        <dbReference type="EMBL" id="KAK6331305.1"/>
    </source>
</evidence>
<dbReference type="PANTHER" id="PTHR42085">
    <property type="entry name" value="F-BOX DOMAIN-CONTAINING PROTEIN"/>
    <property type="match status" value="1"/>
</dbReference>
<protein>
    <recommendedName>
        <fullName evidence="3">F-box domain-containing protein</fullName>
    </recommendedName>
</protein>
<comment type="caution">
    <text evidence="1">The sequence shown here is derived from an EMBL/GenBank/DDBJ whole genome shotgun (WGS) entry which is preliminary data.</text>
</comment>
<dbReference type="AlphaFoldDB" id="A0AAV9U236"/>
<reference evidence="1 2" key="1">
    <citation type="submission" date="2019-10" db="EMBL/GenBank/DDBJ databases">
        <authorList>
            <person name="Palmer J.M."/>
        </authorList>
    </citation>
    <scope>NUCLEOTIDE SEQUENCE [LARGE SCALE GENOMIC DNA]</scope>
    <source>
        <strain evidence="1 2">TWF730</strain>
    </source>
</reference>
<evidence type="ECO:0008006" key="3">
    <source>
        <dbReference type="Google" id="ProtNLM"/>
    </source>
</evidence>
<dbReference type="PANTHER" id="PTHR42085:SF1">
    <property type="entry name" value="F-BOX DOMAIN-CONTAINING PROTEIN"/>
    <property type="match status" value="1"/>
</dbReference>
<sequence>MDASRTPTVSFLTLPTEIRVQIYSYALPTFSSYSRCRGLFSLFSVNRQIHNETTELFYTRTKFDISIGLTKKVHPIKNDCVTYTVVYRTPWEILTYLLVVDPANDDKPIKRTWQCGDLKKADYEVMSSKQYKLHNQPWLSLFPPPHYSKLIRRLRIVVYDYSGINNGVPETPVGEGMTTEVRTIFSPFLWRLRTMLSESASVDVEIEPTWDSLKHDEKLGFAYRNIGYSNGGPPNSTYHYATEEIRRARYRRYAEALEIVYILSCGSWKTTINLPPYVEWLFPSLTEEVTAKCKKDPLFQDTTIQETIGGLGIEMDEETAWTVRKGCLYLTSLKCS</sequence>
<organism evidence="1 2">
    <name type="scientific">Orbilia blumenaviensis</name>
    <dbReference type="NCBI Taxonomy" id="1796055"/>
    <lineage>
        <taxon>Eukaryota</taxon>
        <taxon>Fungi</taxon>
        <taxon>Dikarya</taxon>
        <taxon>Ascomycota</taxon>
        <taxon>Pezizomycotina</taxon>
        <taxon>Orbiliomycetes</taxon>
        <taxon>Orbiliales</taxon>
        <taxon>Orbiliaceae</taxon>
        <taxon>Orbilia</taxon>
    </lineage>
</organism>
<dbReference type="InterPro" id="IPR038883">
    <property type="entry name" value="AN11006-like"/>
</dbReference>
<gene>
    <name evidence="1" type="ORF">TWF730_004390</name>
</gene>
<evidence type="ECO:0000313" key="2">
    <source>
        <dbReference type="Proteomes" id="UP001373714"/>
    </source>
</evidence>
<dbReference type="Proteomes" id="UP001373714">
    <property type="component" value="Unassembled WGS sequence"/>
</dbReference>
<proteinExistence type="predicted"/>
<name>A0AAV9U236_9PEZI</name>
<dbReference type="EMBL" id="JAVHNS010000018">
    <property type="protein sequence ID" value="KAK6331305.1"/>
    <property type="molecule type" value="Genomic_DNA"/>
</dbReference>
<accession>A0AAV9U236</accession>
<keyword evidence="2" id="KW-1185">Reference proteome</keyword>